<reference evidence="1 2" key="1">
    <citation type="submission" date="2017-11" db="EMBL/GenBank/DDBJ databases">
        <title>Complete genome of a free-living desiccation-tolerant cyanobacterium and its photosynthetic adaptation to extreme terrestrial habitat.</title>
        <authorList>
            <person name="Shang J."/>
        </authorList>
    </citation>
    <scope>NUCLEOTIDE SEQUENCE [LARGE SCALE GENOMIC DNA]</scope>
    <source>
        <strain evidence="1 2">CCNUN1</strain>
        <plasmid evidence="2">pnfsy08</plasmid>
    </source>
</reference>
<gene>
    <name evidence="1" type="ORF">COO91_10867</name>
</gene>
<dbReference type="OrthoDB" id="486405at2"/>
<organism evidence="1 2">
    <name type="scientific">Nostoc flagelliforme CCNUN1</name>
    <dbReference type="NCBI Taxonomy" id="2038116"/>
    <lineage>
        <taxon>Bacteria</taxon>
        <taxon>Bacillati</taxon>
        <taxon>Cyanobacteriota</taxon>
        <taxon>Cyanophyceae</taxon>
        <taxon>Nostocales</taxon>
        <taxon>Nostocaceae</taxon>
        <taxon>Nostoc</taxon>
    </lineage>
</organism>
<geneLocation type="plasmid" evidence="2">
    <name>pnfsy08</name>
</geneLocation>
<dbReference type="EMBL" id="CP024793">
    <property type="protein sequence ID" value="AUB44629.1"/>
    <property type="molecule type" value="Genomic_DNA"/>
</dbReference>
<accession>A0A2K8TAE5</accession>
<proteinExistence type="predicted"/>
<dbReference type="RefSeq" id="WP_100904263.1">
    <property type="nucleotide sequence ID" value="NZ_CAWNNC010000009.1"/>
</dbReference>
<dbReference type="Proteomes" id="UP000232003">
    <property type="component" value="Plasmid pNFSY08"/>
</dbReference>
<keyword evidence="2" id="KW-1185">Reference proteome</keyword>
<sequence length="274" mass="31740">MVEVWQFWEFEHFSNNIVRVIDAPSGLELFAVDVFQIIAPALNDGKVILIDAKTNQRKVMMNQKIVVVNTLNALGIHSLTGIVKADVVRQFMQWVRSQIVPIFRKQANLNIETNIKHITSGIIFPKRDSLINYLYSKGQKIWEVEIEVIELYLKLIYKKIPLAANCPGTSSYQELSFRQQYLELVKLVLSEIINYEELYSSLVALAPNLLIAQELDIYIYKSLKLNSNYELMKIIEQGLILQTFKSITDNLAEFSKQRYLEVFYFQILECFSGD</sequence>
<evidence type="ECO:0000313" key="2">
    <source>
        <dbReference type="Proteomes" id="UP000232003"/>
    </source>
</evidence>
<name>A0A2K8TAE5_9NOSO</name>
<evidence type="ECO:0000313" key="1">
    <source>
        <dbReference type="EMBL" id="AUB44629.1"/>
    </source>
</evidence>
<protein>
    <submittedName>
        <fullName evidence="1">Uncharacterized protein</fullName>
    </submittedName>
</protein>
<keyword evidence="1" id="KW-0614">Plasmid</keyword>
<dbReference type="KEGG" id="nfl:COO91_10867"/>
<dbReference type="AlphaFoldDB" id="A0A2K8TAE5"/>